<dbReference type="EMBL" id="CP134854">
    <property type="protein sequence ID" value="WNL30487.1"/>
    <property type="molecule type" value="Genomic_DNA"/>
</dbReference>
<accession>A0AA96DLW7</accession>
<sequence>MALYIITYEDNAGGIKIKPIELVFNYFVTSKNNNKSSGIGLAVAKLLIEEILKGKISVKNSDVGAVFTMY</sequence>
<keyword evidence="2" id="KW-0547">Nucleotide-binding</keyword>
<dbReference type="Pfam" id="PF02518">
    <property type="entry name" value="HATPase_c"/>
    <property type="match status" value="1"/>
</dbReference>
<proteinExistence type="predicted"/>
<dbReference type="InterPro" id="IPR003594">
    <property type="entry name" value="HATPase_dom"/>
</dbReference>
<dbReference type="GO" id="GO:0005524">
    <property type="term" value="F:ATP binding"/>
    <property type="evidence" value="ECO:0007669"/>
    <property type="project" value="UniProtKB-KW"/>
</dbReference>
<organism evidence="2">
    <name type="scientific">Arcobacter sp. AZ-2023</name>
    <dbReference type="NCBI Taxonomy" id="3074453"/>
    <lineage>
        <taxon>Bacteria</taxon>
        <taxon>Pseudomonadati</taxon>
        <taxon>Campylobacterota</taxon>
        <taxon>Epsilonproteobacteria</taxon>
        <taxon>Campylobacterales</taxon>
        <taxon>Arcobacteraceae</taxon>
        <taxon>Arcobacter</taxon>
    </lineage>
</organism>
<dbReference type="AlphaFoldDB" id="A0AA96DLW7"/>
<name>A0AA96DLW7_9BACT</name>
<protein>
    <submittedName>
        <fullName evidence="2">ATP-binding protein</fullName>
    </submittedName>
</protein>
<evidence type="ECO:0000259" key="1">
    <source>
        <dbReference type="Pfam" id="PF02518"/>
    </source>
</evidence>
<reference evidence="2" key="1">
    <citation type="submission" date="2023-09" db="EMBL/GenBank/DDBJ databases">
        <title>Arcobacter tbilisiensis sp. nov. isolated from chicken meat in Tbilisi, Georgia.</title>
        <authorList>
            <person name="Matthias R."/>
            <person name="Zautner A.E."/>
        </authorList>
    </citation>
    <scope>NUCLEOTIDE SEQUENCE</scope>
    <source>
        <strain evidence="2">LEO 52</strain>
    </source>
</reference>
<feature type="domain" description="Histidine kinase/HSP90-like ATPase" evidence="1">
    <location>
        <begin position="5"/>
        <end position="69"/>
    </location>
</feature>
<dbReference type="InterPro" id="IPR036890">
    <property type="entry name" value="HATPase_C_sf"/>
</dbReference>
<keyword evidence="2" id="KW-0067">ATP-binding</keyword>
<dbReference type="SUPFAM" id="SSF55874">
    <property type="entry name" value="ATPase domain of HSP90 chaperone/DNA topoisomerase II/histidine kinase"/>
    <property type="match status" value="1"/>
</dbReference>
<evidence type="ECO:0000313" key="2">
    <source>
        <dbReference type="EMBL" id="WNL30487.1"/>
    </source>
</evidence>
<gene>
    <name evidence="2" type="ORF">RMQ68_03625</name>
</gene>
<dbReference type="Gene3D" id="3.30.565.10">
    <property type="entry name" value="Histidine kinase-like ATPase, C-terminal domain"/>
    <property type="match status" value="1"/>
</dbReference>